<reference evidence="3 4" key="1">
    <citation type="submission" date="2014-04" db="EMBL/GenBank/DDBJ databases">
        <authorList>
            <consortium name="DOE Joint Genome Institute"/>
            <person name="Kuo A."/>
            <person name="Zuccaro A."/>
            <person name="Kohler A."/>
            <person name="Nagy L.G."/>
            <person name="Floudas D."/>
            <person name="Copeland A."/>
            <person name="Barry K.W."/>
            <person name="Cichocki N."/>
            <person name="Veneault-Fourrey C."/>
            <person name="LaButti K."/>
            <person name="Lindquist E.A."/>
            <person name="Lipzen A."/>
            <person name="Lundell T."/>
            <person name="Morin E."/>
            <person name="Murat C."/>
            <person name="Sun H."/>
            <person name="Tunlid A."/>
            <person name="Henrissat B."/>
            <person name="Grigoriev I.V."/>
            <person name="Hibbett D.S."/>
            <person name="Martin F."/>
            <person name="Nordberg H.P."/>
            <person name="Cantor M.N."/>
            <person name="Hua S.X."/>
        </authorList>
    </citation>
    <scope>NUCLEOTIDE SEQUENCE [LARGE SCALE GENOMIC DNA]</scope>
    <source>
        <strain evidence="3 4">MAFF 305830</strain>
    </source>
</reference>
<name>A0A0C2XRW1_SERVB</name>
<protein>
    <recommendedName>
        <fullName evidence="2">DUF6533 domain-containing protein</fullName>
    </recommendedName>
</protein>
<evidence type="ECO:0000313" key="4">
    <source>
        <dbReference type="Proteomes" id="UP000054097"/>
    </source>
</evidence>
<keyword evidence="1" id="KW-0812">Transmembrane</keyword>
<feature type="transmembrane region" description="Helical" evidence="1">
    <location>
        <begin position="108"/>
        <end position="134"/>
    </location>
</feature>
<feature type="domain" description="DUF6533" evidence="2">
    <location>
        <begin position="24"/>
        <end position="70"/>
    </location>
</feature>
<gene>
    <name evidence="3" type="ORF">M408DRAFT_20856</name>
</gene>
<dbReference type="Pfam" id="PF20151">
    <property type="entry name" value="DUF6533"/>
    <property type="match status" value="1"/>
</dbReference>
<keyword evidence="1" id="KW-0472">Membrane</keyword>
<organism evidence="3 4">
    <name type="scientific">Serendipita vermifera MAFF 305830</name>
    <dbReference type="NCBI Taxonomy" id="933852"/>
    <lineage>
        <taxon>Eukaryota</taxon>
        <taxon>Fungi</taxon>
        <taxon>Dikarya</taxon>
        <taxon>Basidiomycota</taxon>
        <taxon>Agaricomycotina</taxon>
        <taxon>Agaricomycetes</taxon>
        <taxon>Sebacinales</taxon>
        <taxon>Serendipitaceae</taxon>
        <taxon>Serendipita</taxon>
    </lineage>
</organism>
<evidence type="ECO:0000256" key="1">
    <source>
        <dbReference type="SAM" id="Phobius"/>
    </source>
</evidence>
<proteinExistence type="predicted"/>
<feature type="transmembrane region" description="Helical" evidence="1">
    <location>
        <begin position="257"/>
        <end position="279"/>
    </location>
</feature>
<accession>A0A0C2XRW1</accession>
<dbReference type="STRING" id="933852.A0A0C2XRW1"/>
<feature type="transmembrane region" description="Helical" evidence="1">
    <location>
        <begin position="233"/>
        <end position="251"/>
    </location>
</feature>
<dbReference type="AlphaFoldDB" id="A0A0C2XRW1"/>
<feature type="transmembrane region" description="Helical" evidence="1">
    <location>
        <begin position="188"/>
        <end position="212"/>
    </location>
</feature>
<feature type="transmembrane region" description="Helical" evidence="1">
    <location>
        <begin position="57"/>
        <end position="75"/>
    </location>
</feature>
<evidence type="ECO:0000259" key="2">
    <source>
        <dbReference type="Pfam" id="PF20151"/>
    </source>
</evidence>
<dbReference type="HOGENOM" id="CLU_035509_1_4_1"/>
<reference evidence="4" key="2">
    <citation type="submission" date="2015-01" db="EMBL/GenBank/DDBJ databases">
        <title>Evolutionary Origins and Diversification of the Mycorrhizal Mutualists.</title>
        <authorList>
            <consortium name="DOE Joint Genome Institute"/>
            <consortium name="Mycorrhizal Genomics Consortium"/>
            <person name="Kohler A."/>
            <person name="Kuo A."/>
            <person name="Nagy L.G."/>
            <person name="Floudas D."/>
            <person name="Copeland A."/>
            <person name="Barry K.W."/>
            <person name="Cichocki N."/>
            <person name="Veneault-Fourrey C."/>
            <person name="LaButti K."/>
            <person name="Lindquist E.A."/>
            <person name="Lipzen A."/>
            <person name="Lundell T."/>
            <person name="Morin E."/>
            <person name="Murat C."/>
            <person name="Riley R."/>
            <person name="Ohm R."/>
            <person name="Sun H."/>
            <person name="Tunlid A."/>
            <person name="Henrissat B."/>
            <person name="Grigoriev I.V."/>
            <person name="Hibbett D.S."/>
            <person name="Martin F."/>
        </authorList>
    </citation>
    <scope>NUCLEOTIDE SEQUENCE [LARGE SCALE GENOMIC DNA]</scope>
    <source>
        <strain evidence="4">MAFF 305830</strain>
    </source>
</reference>
<evidence type="ECO:0000313" key="3">
    <source>
        <dbReference type="EMBL" id="KIM31622.1"/>
    </source>
</evidence>
<sequence length="340" mass="38508">MSTALQNALKEIVETATNLQASRYTCGAGMTVMLYDYFLTLGDEITFLWSGPQRFSLVRLMFLWNRYFTVPWIIISNYHLAGLRPEVSDTASHILYMVLPNRTLSCKVVIPGLAVVQGISIAIGIQLLALRVLALYRNDSKIRLGLYIWLGLCHVITFTLVGISIGRFAPSLVYVPLISTCYTINEPLIPFLYVPSLLAESGILAMQVLNHIQRKKVEGSFKSTLLGTLYRDGYFYFGSVMSLRLVAVFIYKFAPRSLWFIANQVDFALSTALISRFFLQLRCAMTTFHPFQDDTVSMVPTYRDTFRPGAVVSFSLPIQSPPADYQFTQLQELRRLRASR</sequence>
<dbReference type="OrthoDB" id="3242409at2759"/>
<dbReference type="EMBL" id="KN824281">
    <property type="protein sequence ID" value="KIM31622.1"/>
    <property type="molecule type" value="Genomic_DNA"/>
</dbReference>
<keyword evidence="1" id="KW-1133">Transmembrane helix</keyword>
<dbReference type="Proteomes" id="UP000054097">
    <property type="component" value="Unassembled WGS sequence"/>
</dbReference>
<feature type="transmembrane region" description="Helical" evidence="1">
    <location>
        <begin position="146"/>
        <end position="168"/>
    </location>
</feature>
<keyword evidence="4" id="KW-1185">Reference proteome</keyword>
<dbReference type="InterPro" id="IPR045340">
    <property type="entry name" value="DUF6533"/>
</dbReference>